<evidence type="ECO:0000313" key="6">
    <source>
        <dbReference type="Proteomes" id="UP001251217"/>
    </source>
</evidence>
<dbReference type="Proteomes" id="UP001251217">
    <property type="component" value="Unassembled WGS sequence"/>
</dbReference>
<dbReference type="RefSeq" id="WP_310407327.1">
    <property type="nucleotide sequence ID" value="NZ_JAVDWW010000012.1"/>
</dbReference>
<organism evidence="5 6">
    <name type="scientific">Nocardia kruczakiae</name>
    <dbReference type="NCBI Taxonomy" id="261477"/>
    <lineage>
        <taxon>Bacteria</taxon>
        <taxon>Bacillati</taxon>
        <taxon>Actinomycetota</taxon>
        <taxon>Actinomycetes</taxon>
        <taxon>Mycobacteriales</taxon>
        <taxon>Nocardiaceae</taxon>
        <taxon>Nocardia</taxon>
    </lineage>
</organism>
<dbReference type="SUPFAM" id="SSF46689">
    <property type="entry name" value="Homeodomain-like"/>
    <property type="match status" value="1"/>
</dbReference>
<evidence type="ECO:0000256" key="1">
    <source>
        <dbReference type="ARBA" id="ARBA00023125"/>
    </source>
</evidence>
<dbReference type="EMBL" id="JAVDWW010000012">
    <property type="protein sequence ID" value="MDR7172387.1"/>
    <property type="molecule type" value="Genomic_DNA"/>
</dbReference>
<dbReference type="InterPro" id="IPR009057">
    <property type="entry name" value="Homeodomain-like_sf"/>
</dbReference>
<dbReference type="InterPro" id="IPR036271">
    <property type="entry name" value="Tet_transcr_reg_TetR-rel_C_sf"/>
</dbReference>
<keyword evidence="6" id="KW-1185">Reference proteome</keyword>
<dbReference type="InterPro" id="IPR050109">
    <property type="entry name" value="HTH-type_TetR-like_transc_reg"/>
</dbReference>
<accession>A0ABU1XP97</accession>
<feature type="DNA-binding region" description="H-T-H motif" evidence="2">
    <location>
        <begin position="56"/>
        <end position="75"/>
    </location>
</feature>
<dbReference type="PANTHER" id="PTHR30055:SF226">
    <property type="entry name" value="HTH-TYPE TRANSCRIPTIONAL REGULATOR PKSA"/>
    <property type="match status" value="1"/>
</dbReference>
<evidence type="ECO:0000256" key="2">
    <source>
        <dbReference type="PROSITE-ProRule" id="PRU00335"/>
    </source>
</evidence>
<gene>
    <name evidence="5" type="ORF">J2W56_006148</name>
</gene>
<dbReference type="PANTHER" id="PTHR30055">
    <property type="entry name" value="HTH-TYPE TRANSCRIPTIONAL REGULATOR RUTR"/>
    <property type="match status" value="1"/>
</dbReference>
<feature type="region of interest" description="Disordered" evidence="3">
    <location>
        <begin position="1"/>
        <end position="31"/>
    </location>
</feature>
<dbReference type="Pfam" id="PF00440">
    <property type="entry name" value="TetR_N"/>
    <property type="match status" value="1"/>
</dbReference>
<feature type="domain" description="HTH tetR-type" evidence="4">
    <location>
        <begin position="33"/>
        <end position="93"/>
    </location>
</feature>
<dbReference type="SUPFAM" id="SSF48498">
    <property type="entry name" value="Tetracyclin repressor-like, C-terminal domain"/>
    <property type="match status" value="1"/>
</dbReference>
<name>A0ABU1XP97_9NOCA</name>
<reference evidence="5 6" key="1">
    <citation type="submission" date="2023-07" db="EMBL/GenBank/DDBJ databases">
        <title>Sorghum-associated microbial communities from plants grown in Nebraska, USA.</title>
        <authorList>
            <person name="Schachtman D."/>
        </authorList>
    </citation>
    <scope>NUCLEOTIDE SEQUENCE [LARGE SCALE GENOMIC DNA]</scope>
    <source>
        <strain evidence="5 6">4272</strain>
    </source>
</reference>
<evidence type="ECO:0000313" key="5">
    <source>
        <dbReference type="EMBL" id="MDR7172387.1"/>
    </source>
</evidence>
<dbReference type="InterPro" id="IPR001647">
    <property type="entry name" value="HTH_TetR"/>
</dbReference>
<evidence type="ECO:0000256" key="3">
    <source>
        <dbReference type="SAM" id="MobiDB-lite"/>
    </source>
</evidence>
<evidence type="ECO:0000259" key="4">
    <source>
        <dbReference type="PROSITE" id="PS50977"/>
    </source>
</evidence>
<protein>
    <submittedName>
        <fullName evidence="5">AcrR family transcriptional regulator</fullName>
    </submittedName>
</protein>
<keyword evidence="1 2" id="KW-0238">DNA-binding</keyword>
<dbReference type="PROSITE" id="PS50977">
    <property type="entry name" value="HTH_TETR_2"/>
    <property type="match status" value="1"/>
</dbReference>
<sequence length="225" mass="24613">MAIEEKLPGVWQVSPRQPGGKTGRRNGPRLPLPERREQLLDAAFQVVGRDGLSGLTMQAVAKQAGVAKPVLYAVYPTAPELVAGLLHREHARGIRQVMDTLPDNLREIDPDTAYADSVMAFLRAVESDPVRWRLILTHADGAPADYTELLSAAREKIVGRLIQLLETGIELRGGPANADPELVGYVMLGFIETLGRMVISDPDRFPPERLQTTVRALARTLPKGS</sequence>
<comment type="caution">
    <text evidence="5">The sequence shown here is derived from an EMBL/GenBank/DDBJ whole genome shotgun (WGS) entry which is preliminary data.</text>
</comment>
<dbReference type="Gene3D" id="1.10.357.10">
    <property type="entry name" value="Tetracycline Repressor, domain 2"/>
    <property type="match status" value="1"/>
</dbReference>
<proteinExistence type="predicted"/>